<reference evidence="11 12" key="1">
    <citation type="journal article" date="2015" name="Stand. Genomic Sci.">
        <title>Genomic Encyclopedia of Bacterial and Archaeal Type Strains, Phase III: the genomes of soil and plant-associated and newly described type strains.</title>
        <authorList>
            <person name="Whitman W.B."/>
            <person name="Woyke T."/>
            <person name="Klenk H.P."/>
            <person name="Zhou Y."/>
            <person name="Lilburn T.G."/>
            <person name="Beck B.J."/>
            <person name="De Vos P."/>
            <person name="Vandamme P."/>
            <person name="Eisen J.A."/>
            <person name="Garrity G."/>
            <person name="Hugenholtz P."/>
            <person name="Kyrpides N.C."/>
        </authorList>
    </citation>
    <scope>NUCLEOTIDE SEQUENCE [LARGE SCALE GENOMIC DNA]</scope>
    <source>
        <strain evidence="11 12">CGMCC 1.5364</strain>
    </source>
</reference>
<dbReference type="RefSeq" id="WP_145396953.1">
    <property type="nucleotide sequence ID" value="NZ_VLKU01000003.1"/>
</dbReference>
<keyword evidence="8 11" id="KW-0413">Isomerase</keyword>
<evidence type="ECO:0000256" key="9">
    <source>
        <dbReference type="SAM" id="SignalP"/>
    </source>
</evidence>
<accession>A0A562NUQ5</accession>
<gene>
    <name evidence="11" type="ORF">IQ24_01253</name>
</gene>
<dbReference type="InterPro" id="IPR000297">
    <property type="entry name" value="PPIase_PpiC"/>
</dbReference>
<name>A0A562NUQ5_9RHOB</name>
<dbReference type="SUPFAM" id="SSF54534">
    <property type="entry name" value="FKBP-like"/>
    <property type="match status" value="1"/>
</dbReference>
<organism evidence="11 12">
    <name type="scientific">Paracoccus sulfuroxidans</name>
    <dbReference type="NCBI Taxonomy" id="384678"/>
    <lineage>
        <taxon>Bacteria</taxon>
        <taxon>Pseudomonadati</taxon>
        <taxon>Pseudomonadota</taxon>
        <taxon>Alphaproteobacteria</taxon>
        <taxon>Rhodobacterales</taxon>
        <taxon>Paracoccaceae</taxon>
        <taxon>Paracoccus</taxon>
    </lineage>
</organism>
<dbReference type="OrthoDB" id="14196at2"/>
<comment type="similarity">
    <text evidence="2">Belongs to the PpiC/parvulin rotamase family.</text>
</comment>
<dbReference type="SUPFAM" id="SSF109998">
    <property type="entry name" value="Triger factor/SurA peptide-binding domain-like"/>
    <property type="match status" value="1"/>
</dbReference>
<evidence type="ECO:0000256" key="7">
    <source>
        <dbReference type="ARBA" id="ARBA00031484"/>
    </source>
</evidence>
<evidence type="ECO:0000256" key="8">
    <source>
        <dbReference type="PROSITE-ProRule" id="PRU00278"/>
    </source>
</evidence>
<dbReference type="PROSITE" id="PS50198">
    <property type="entry name" value="PPIC_PPIASE_2"/>
    <property type="match status" value="1"/>
</dbReference>
<sequence>MLKPLLAASAILAGGLTPWAVMAQDADTVVATVNGDTITLGQMIAMKEAMGHDAAANLPASALWDLMLDQMIRQTAVSQVVKDDLKPRDAAALENERRGFLAGVALERVAAADPTEEEMRALYDKTFNGEAGPKTEYNAAHILVKTKEEADEIAKQLKEGADFGTLATEKSTDNSGPNKGDLGWFQAEQMVPPFAEAVKTLKKDEISAPVETQFGWHVIKLIDSRDVQAPGFDEVKEQIALQLRREKVQAEIDKQVEAAKIEKTEGLNPDLLNDTKIFGE</sequence>
<dbReference type="Proteomes" id="UP000316225">
    <property type="component" value="Unassembled WGS sequence"/>
</dbReference>
<feature type="domain" description="PpiC" evidence="10">
    <location>
        <begin position="134"/>
        <end position="223"/>
    </location>
</feature>
<evidence type="ECO:0000256" key="3">
    <source>
        <dbReference type="ARBA" id="ARBA00013194"/>
    </source>
</evidence>
<dbReference type="AlphaFoldDB" id="A0A562NUQ5"/>
<proteinExistence type="inferred from homology"/>
<protein>
    <recommendedName>
        <fullName evidence="4">Parvulin-like PPIase</fullName>
        <ecNumber evidence="3">5.2.1.8</ecNumber>
    </recommendedName>
    <alternativeName>
        <fullName evidence="6">Peptidyl-prolyl cis-trans isomerase plp</fullName>
    </alternativeName>
    <alternativeName>
        <fullName evidence="7">Rotamase plp</fullName>
    </alternativeName>
</protein>
<dbReference type="Pfam" id="PF00639">
    <property type="entry name" value="Rotamase"/>
    <property type="match status" value="1"/>
</dbReference>
<dbReference type="InterPro" id="IPR046357">
    <property type="entry name" value="PPIase_dom_sf"/>
</dbReference>
<evidence type="ECO:0000256" key="4">
    <source>
        <dbReference type="ARBA" id="ARBA00018370"/>
    </source>
</evidence>
<dbReference type="Gene3D" id="3.10.50.40">
    <property type="match status" value="1"/>
</dbReference>
<feature type="chain" id="PRO_5021956986" description="Parvulin-like PPIase" evidence="9">
    <location>
        <begin position="24"/>
        <end position="280"/>
    </location>
</feature>
<keyword evidence="5 8" id="KW-0697">Rotamase</keyword>
<keyword evidence="12" id="KW-1185">Reference proteome</keyword>
<dbReference type="InterPro" id="IPR050245">
    <property type="entry name" value="PrsA_foldase"/>
</dbReference>
<dbReference type="GO" id="GO:0003755">
    <property type="term" value="F:peptidyl-prolyl cis-trans isomerase activity"/>
    <property type="evidence" value="ECO:0007669"/>
    <property type="project" value="UniProtKB-KW"/>
</dbReference>
<keyword evidence="9" id="KW-0732">Signal</keyword>
<comment type="catalytic activity">
    <reaction evidence="1">
        <text>[protein]-peptidylproline (omega=180) = [protein]-peptidylproline (omega=0)</text>
        <dbReference type="Rhea" id="RHEA:16237"/>
        <dbReference type="Rhea" id="RHEA-COMP:10747"/>
        <dbReference type="Rhea" id="RHEA-COMP:10748"/>
        <dbReference type="ChEBI" id="CHEBI:83833"/>
        <dbReference type="ChEBI" id="CHEBI:83834"/>
        <dbReference type="EC" id="5.2.1.8"/>
    </reaction>
</comment>
<evidence type="ECO:0000313" key="12">
    <source>
        <dbReference type="Proteomes" id="UP000316225"/>
    </source>
</evidence>
<dbReference type="InterPro" id="IPR027304">
    <property type="entry name" value="Trigger_fact/SurA_dom_sf"/>
</dbReference>
<comment type="caution">
    <text evidence="11">The sequence shown here is derived from an EMBL/GenBank/DDBJ whole genome shotgun (WGS) entry which is preliminary data.</text>
</comment>
<evidence type="ECO:0000256" key="1">
    <source>
        <dbReference type="ARBA" id="ARBA00000971"/>
    </source>
</evidence>
<dbReference type="EC" id="5.2.1.8" evidence="3"/>
<dbReference type="PANTHER" id="PTHR47245:SF2">
    <property type="entry name" value="PEPTIDYL-PROLYL CIS-TRANS ISOMERASE HP_0175-RELATED"/>
    <property type="match status" value="1"/>
</dbReference>
<evidence type="ECO:0000256" key="5">
    <source>
        <dbReference type="ARBA" id="ARBA00023110"/>
    </source>
</evidence>
<dbReference type="EMBL" id="VLKU01000003">
    <property type="protein sequence ID" value="TWI35895.1"/>
    <property type="molecule type" value="Genomic_DNA"/>
</dbReference>
<evidence type="ECO:0000256" key="2">
    <source>
        <dbReference type="ARBA" id="ARBA00007656"/>
    </source>
</evidence>
<dbReference type="PANTHER" id="PTHR47245">
    <property type="entry name" value="PEPTIDYLPROLYL ISOMERASE"/>
    <property type="match status" value="1"/>
</dbReference>
<evidence type="ECO:0000313" key="11">
    <source>
        <dbReference type="EMBL" id="TWI35895.1"/>
    </source>
</evidence>
<feature type="signal peptide" evidence="9">
    <location>
        <begin position="1"/>
        <end position="23"/>
    </location>
</feature>
<evidence type="ECO:0000259" key="10">
    <source>
        <dbReference type="PROSITE" id="PS50198"/>
    </source>
</evidence>
<evidence type="ECO:0000256" key="6">
    <source>
        <dbReference type="ARBA" id="ARBA00030642"/>
    </source>
</evidence>